<dbReference type="GO" id="GO:0046983">
    <property type="term" value="F:protein dimerization activity"/>
    <property type="evidence" value="ECO:0007669"/>
    <property type="project" value="InterPro"/>
</dbReference>
<dbReference type="GO" id="GO:0000287">
    <property type="term" value="F:magnesium ion binding"/>
    <property type="evidence" value="ECO:0007669"/>
    <property type="project" value="UniProtKB-ARBA"/>
</dbReference>
<dbReference type="InterPro" id="IPR050482">
    <property type="entry name" value="Sensor_HK_TwoCompSys"/>
</dbReference>
<dbReference type="PANTHER" id="PTHR24421:SF56">
    <property type="entry name" value="OXYGEN SENSOR HISTIDINE KINASE RESPONSE REGULATOR DOST"/>
    <property type="match status" value="1"/>
</dbReference>
<dbReference type="Pfam" id="PF07730">
    <property type="entry name" value="HisKA_3"/>
    <property type="match status" value="1"/>
</dbReference>
<comment type="cofactor">
    <cofactor evidence="2">
        <name>heme</name>
        <dbReference type="ChEBI" id="CHEBI:30413"/>
    </cofactor>
</comment>
<dbReference type="Gene3D" id="3.30.565.10">
    <property type="entry name" value="Histidine kinase-like ATPase, C-terminal domain"/>
    <property type="match status" value="1"/>
</dbReference>
<evidence type="ECO:0000256" key="3">
    <source>
        <dbReference type="ARBA" id="ARBA00022490"/>
    </source>
</evidence>
<dbReference type="InterPro" id="IPR005467">
    <property type="entry name" value="His_kinase_dom"/>
</dbReference>
<accession>A0AA37FAQ2</accession>
<evidence type="ECO:0000256" key="5">
    <source>
        <dbReference type="ARBA" id="ARBA00022679"/>
    </source>
</evidence>
<dbReference type="Pfam" id="PF02518">
    <property type="entry name" value="HATPase_c"/>
    <property type="match status" value="1"/>
</dbReference>
<gene>
    <name evidence="13" type="ORF">ScoT_11500</name>
</gene>
<dbReference type="InterPro" id="IPR036890">
    <property type="entry name" value="HATPase_C_sf"/>
</dbReference>
<evidence type="ECO:0000259" key="12">
    <source>
        <dbReference type="PROSITE" id="PS50109"/>
    </source>
</evidence>
<reference evidence="13" key="1">
    <citation type="submission" date="2022-09" db="EMBL/GenBank/DDBJ databases">
        <title>Whole genome shotgun sequence of Streptomyces albidoflavus NBRC 12854.</title>
        <authorList>
            <person name="Komaki H."/>
            <person name="Tamura T."/>
        </authorList>
    </citation>
    <scope>NUCLEOTIDE SEQUENCE</scope>
    <source>
        <strain evidence="13">NBRC 12854</strain>
    </source>
</reference>
<keyword evidence="7" id="KW-0418">Kinase</keyword>
<dbReference type="GO" id="GO:0005524">
    <property type="term" value="F:ATP binding"/>
    <property type="evidence" value="ECO:0007669"/>
    <property type="project" value="UniProtKB-ARBA"/>
</dbReference>
<evidence type="ECO:0000313" key="14">
    <source>
        <dbReference type="Proteomes" id="UP001051844"/>
    </source>
</evidence>
<comment type="cofactor">
    <cofactor evidence="1">
        <name>Mg(2+)</name>
        <dbReference type="ChEBI" id="CHEBI:18420"/>
    </cofactor>
</comment>
<feature type="region of interest" description="Disordered" evidence="11">
    <location>
        <begin position="230"/>
        <end position="291"/>
    </location>
</feature>
<dbReference type="CDD" id="cd16917">
    <property type="entry name" value="HATPase_UhpB-NarQ-NarX-like"/>
    <property type="match status" value="1"/>
</dbReference>
<dbReference type="PROSITE" id="PS50109">
    <property type="entry name" value="HIS_KIN"/>
    <property type="match status" value="1"/>
</dbReference>
<keyword evidence="10" id="KW-0902">Two-component regulatory system</keyword>
<dbReference type="InterPro" id="IPR029016">
    <property type="entry name" value="GAF-like_dom_sf"/>
</dbReference>
<dbReference type="GO" id="GO:0016020">
    <property type="term" value="C:membrane"/>
    <property type="evidence" value="ECO:0007669"/>
    <property type="project" value="InterPro"/>
</dbReference>
<dbReference type="AlphaFoldDB" id="A0AA37FAQ2"/>
<keyword evidence="4" id="KW-0597">Phosphoprotein</keyword>
<evidence type="ECO:0000313" key="13">
    <source>
        <dbReference type="EMBL" id="GHI44976.1"/>
    </source>
</evidence>
<dbReference type="SUPFAM" id="SSF55781">
    <property type="entry name" value="GAF domain-like"/>
    <property type="match status" value="2"/>
</dbReference>
<evidence type="ECO:0000256" key="8">
    <source>
        <dbReference type="ARBA" id="ARBA00022842"/>
    </source>
</evidence>
<evidence type="ECO:0000256" key="2">
    <source>
        <dbReference type="ARBA" id="ARBA00001971"/>
    </source>
</evidence>
<protein>
    <recommendedName>
        <fullName evidence="12">Histidine kinase domain-containing protein</fullName>
    </recommendedName>
</protein>
<name>A0AA37FAQ2_9ACTN</name>
<comment type="caution">
    <text evidence="13">The sequence shown here is derived from an EMBL/GenBank/DDBJ whole genome shotgun (WGS) entry which is preliminary data.</text>
</comment>
<keyword evidence="3" id="KW-0963">Cytoplasm</keyword>
<keyword evidence="9" id="KW-0408">Iron</keyword>
<evidence type="ECO:0000256" key="11">
    <source>
        <dbReference type="SAM" id="MobiDB-lite"/>
    </source>
</evidence>
<dbReference type="GO" id="GO:0000155">
    <property type="term" value="F:phosphorelay sensor kinase activity"/>
    <property type="evidence" value="ECO:0007669"/>
    <property type="project" value="InterPro"/>
</dbReference>
<dbReference type="Gene3D" id="3.30.450.40">
    <property type="match status" value="2"/>
</dbReference>
<dbReference type="GO" id="GO:0019826">
    <property type="term" value="F:oxygen sensor activity"/>
    <property type="evidence" value="ECO:0007669"/>
    <property type="project" value="UniProtKB-ARBA"/>
</dbReference>
<dbReference type="GO" id="GO:0070483">
    <property type="term" value="P:detection of hypoxia"/>
    <property type="evidence" value="ECO:0007669"/>
    <property type="project" value="UniProtKB-ARBA"/>
</dbReference>
<evidence type="ECO:0000256" key="1">
    <source>
        <dbReference type="ARBA" id="ARBA00001946"/>
    </source>
</evidence>
<proteinExistence type="predicted"/>
<dbReference type="GO" id="GO:0019825">
    <property type="term" value="F:oxygen binding"/>
    <property type="evidence" value="ECO:0007669"/>
    <property type="project" value="UniProtKB-ARBA"/>
</dbReference>
<feature type="compositionally biased region" description="Low complexity" evidence="11">
    <location>
        <begin position="266"/>
        <end position="291"/>
    </location>
</feature>
<keyword evidence="6" id="KW-0479">Metal-binding</keyword>
<organism evidence="13 14">
    <name type="scientific">Streptomyces albidoflavus</name>
    <dbReference type="NCBI Taxonomy" id="1886"/>
    <lineage>
        <taxon>Bacteria</taxon>
        <taxon>Bacillati</taxon>
        <taxon>Actinomycetota</taxon>
        <taxon>Actinomycetes</taxon>
        <taxon>Kitasatosporales</taxon>
        <taxon>Streptomycetaceae</taxon>
        <taxon>Streptomyces</taxon>
        <taxon>Streptomyces albidoflavus group</taxon>
    </lineage>
</organism>
<dbReference type="FunFam" id="3.30.450.40:FF:000052">
    <property type="entry name" value="Oxygen sensor histidine kinase response regulator DevS/DosS"/>
    <property type="match status" value="1"/>
</dbReference>
<keyword evidence="8" id="KW-0460">Magnesium</keyword>
<dbReference type="InterPro" id="IPR003018">
    <property type="entry name" value="GAF"/>
</dbReference>
<evidence type="ECO:0000256" key="6">
    <source>
        <dbReference type="ARBA" id="ARBA00022723"/>
    </source>
</evidence>
<dbReference type="SUPFAM" id="SSF55874">
    <property type="entry name" value="ATPase domain of HSP90 chaperone/DNA topoisomerase II/histidine kinase"/>
    <property type="match status" value="1"/>
</dbReference>
<feature type="domain" description="Histidine kinase" evidence="12">
    <location>
        <begin position="536"/>
        <end position="625"/>
    </location>
</feature>
<sequence length="625" mass="65018">MTEAAPSTVAGWPQPSTPDRMTSLLDAVMGLGRGLELPEVLHGIVRAAVTLTGARYGALGIIDDGRSLSEFLPVGMDEETAARIGTYPCGRGILGELIQHPEPLRLTDLSQHPRSYGFPAHHPPMRTFLGVPVRVRDKIFGNLYLTEKQGGGDFDADDEAVLTTLSIAAGVAIDNARMYDESRRRERRLEALGDITRSLLSGTGASEVLHLIAERAMAVAGADSAAVLLPSGDEEPARGGAARTPADAPAAGEAADGAAPAPPAAPAGVCPVAHGGPAPQAAPAQPEPGGHLAAGSLTVDVAEGYGASRILGLTVPKRGSLAGLAAVTGSPVSTSDIRTDPRAHPFDAIPVTGTDGPGPAIGPVVAVPLQVGSGRQGALRLGRIAGRASFDDSDVELVSGFADQAAIALELARRRAESEELVVLHDRDRIARDLHDLAIQRLFATGMTLQSTTRAIADRPAAAERVSRAVDDLDTTIRIIRSTIFDLRAADEPGHPGLRRRLAETTQTAAHALGFRPSLRIDGPVDTTVPDDLAEQLLAVAAEALSNAARHAAATRIDVTVTATDDALTLTVTDDGKGIDPAGPARHTGGLANMRHRAESHRGTFTLTDSPSGGTRVRWRVPLRA</sequence>
<dbReference type="SMART" id="SM00065">
    <property type="entry name" value="GAF"/>
    <property type="match status" value="2"/>
</dbReference>
<dbReference type="InterPro" id="IPR003594">
    <property type="entry name" value="HATPase_dom"/>
</dbReference>
<dbReference type="GO" id="GO:0020037">
    <property type="term" value="F:heme binding"/>
    <property type="evidence" value="ECO:0007669"/>
    <property type="project" value="UniProtKB-ARBA"/>
</dbReference>
<evidence type="ECO:0000256" key="10">
    <source>
        <dbReference type="ARBA" id="ARBA00023012"/>
    </source>
</evidence>
<evidence type="ECO:0000256" key="9">
    <source>
        <dbReference type="ARBA" id="ARBA00023004"/>
    </source>
</evidence>
<dbReference type="GO" id="GO:0070026">
    <property type="term" value="F:nitric oxide binding"/>
    <property type="evidence" value="ECO:0007669"/>
    <property type="project" value="UniProtKB-ARBA"/>
</dbReference>
<keyword evidence="5" id="KW-0808">Transferase</keyword>
<dbReference type="GO" id="GO:0070025">
    <property type="term" value="F:carbon monoxide binding"/>
    <property type="evidence" value="ECO:0007669"/>
    <property type="project" value="UniProtKB-ARBA"/>
</dbReference>
<dbReference type="EMBL" id="BNDZ01000003">
    <property type="protein sequence ID" value="GHI44976.1"/>
    <property type="molecule type" value="Genomic_DNA"/>
</dbReference>
<dbReference type="PANTHER" id="PTHR24421">
    <property type="entry name" value="NITRATE/NITRITE SENSOR PROTEIN NARX-RELATED"/>
    <property type="match status" value="1"/>
</dbReference>
<dbReference type="Proteomes" id="UP001051844">
    <property type="component" value="Unassembled WGS sequence"/>
</dbReference>
<dbReference type="InterPro" id="IPR011712">
    <property type="entry name" value="Sig_transdc_His_kin_sub3_dim/P"/>
</dbReference>
<evidence type="ECO:0000256" key="4">
    <source>
        <dbReference type="ARBA" id="ARBA00022553"/>
    </source>
</evidence>
<evidence type="ECO:0000256" key="7">
    <source>
        <dbReference type="ARBA" id="ARBA00022777"/>
    </source>
</evidence>
<dbReference type="Pfam" id="PF13185">
    <property type="entry name" value="GAF_2"/>
    <property type="match status" value="2"/>
</dbReference>
<feature type="compositionally biased region" description="Low complexity" evidence="11">
    <location>
        <begin position="238"/>
        <end position="259"/>
    </location>
</feature>
<dbReference type="SMART" id="SM00387">
    <property type="entry name" value="HATPase_c"/>
    <property type="match status" value="1"/>
</dbReference>